<evidence type="ECO:0000256" key="1">
    <source>
        <dbReference type="SAM" id="MobiDB-lite"/>
    </source>
</evidence>
<evidence type="ECO:0000313" key="4">
    <source>
        <dbReference type="Proteomes" id="UP000683000"/>
    </source>
</evidence>
<sequence length="362" mass="39313">MKDTILDANFPKTADGRVYHLGVKSGEVANRIVTVGSISRAKLIATYLDASPKPFSLYSERGFLTITGRYRGTPVSVVCIGMGGPSVDFFIREVRECLQGDMLVIRFGSCGCLTDLPVGSLVLPKASLAVTRNLDFDFANGDPWRVPYRLSKPIPADSDLILTLQRALESTRPVGASGLVVLNTVNASTDSFYSSQGRQTSFQDHNSGLIDNLKETIQDIATLEMETYWIFHLAASWRGLPSAEPALNPPRLSAGPVFSSAAPSESSHADPSRPPPRPAKDTVQQPTIRAAAVQMVFASRSSQEFITPEHVSLLEAWCGQAVLDALLAMDIPQDRLHLQEGSVWDMEHLSLESEVALSSTLI</sequence>
<dbReference type="SUPFAM" id="SSF53167">
    <property type="entry name" value="Purine and uridine phosphorylases"/>
    <property type="match status" value="1"/>
</dbReference>
<dbReference type="InterPro" id="IPR035994">
    <property type="entry name" value="Nucleoside_phosphorylase_sf"/>
</dbReference>
<dbReference type="OrthoDB" id="416752at2759"/>
<dbReference type="PANTHER" id="PTHR43691:SF14">
    <property type="entry name" value="URIDINE PHOSPHORYLASE"/>
    <property type="match status" value="1"/>
</dbReference>
<dbReference type="InterPro" id="IPR000845">
    <property type="entry name" value="Nucleoside_phosphorylase_d"/>
</dbReference>
<proteinExistence type="predicted"/>
<gene>
    <name evidence="3" type="ORF">JVT61DRAFT_11193</name>
</gene>
<comment type="caution">
    <text evidence="3">The sequence shown here is derived from an EMBL/GenBank/DDBJ whole genome shotgun (WGS) entry which is preliminary data.</text>
</comment>
<dbReference type="AlphaFoldDB" id="A0A8I3A3R5"/>
<evidence type="ECO:0000259" key="2">
    <source>
        <dbReference type="Pfam" id="PF01048"/>
    </source>
</evidence>
<feature type="region of interest" description="Disordered" evidence="1">
    <location>
        <begin position="251"/>
        <end position="285"/>
    </location>
</feature>
<name>A0A8I3A3R5_9AGAM</name>
<accession>A0A8I3A3R5</accession>
<dbReference type="Proteomes" id="UP000683000">
    <property type="component" value="Unassembled WGS sequence"/>
</dbReference>
<dbReference type="Pfam" id="PF01048">
    <property type="entry name" value="PNP_UDP_1"/>
    <property type="match status" value="1"/>
</dbReference>
<keyword evidence="4" id="KW-1185">Reference proteome</keyword>
<dbReference type="EMBL" id="JAGFBS010000046">
    <property type="protein sequence ID" value="KAG6370673.1"/>
    <property type="molecule type" value="Genomic_DNA"/>
</dbReference>
<evidence type="ECO:0000313" key="3">
    <source>
        <dbReference type="EMBL" id="KAG6370673.1"/>
    </source>
</evidence>
<dbReference type="CDD" id="cd17769">
    <property type="entry name" value="NP_TgUP-like"/>
    <property type="match status" value="1"/>
</dbReference>
<dbReference type="PANTHER" id="PTHR43691">
    <property type="entry name" value="URIDINE PHOSPHORYLASE"/>
    <property type="match status" value="1"/>
</dbReference>
<dbReference type="GO" id="GO:0006218">
    <property type="term" value="P:uridine catabolic process"/>
    <property type="evidence" value="ECO:0007669"/>
    <property type="project" value="TreeGrafter"/>
</dbReference>
<dbReference type="GO" id="GO:0004850">
    <property type="term" value="F:uridine phosphorylase activity"/>
    <property type="evidence" value="ECO:0007669"/>
    <property type="project" value="TreeGrafter"/>
</dbReference>
<organism evidence="3 4">
    <name type="scientific">Boletus reticuloceps</name>
    <dbReference type="NCBI Taxonomy" id="495285"/>
    <lineage>
        <taxon>Eukaryota</taxon>
        <taxon>Fungi</taxon>
        <taxon>Dikarya</taxon>
        <taxon>Basidiomycota</taxon>
        <taxon>Agaricomycotina</taxon>
        <taxon>Agaricomycetes</taxon>
        <taxon>Agaricomycetidae</taxon>
        <taxon>Boletales</taxon>
        <taxon>Boletineae</taxon>
        <taxon>Boletaceae</taxon>
        <taxon>Boletoideae</taxon>
        <taxon>Boletus</taxon>
    </lineage>
</organism>
<reference evidence="3" key="1">
    <citation type="submission" date="2021-03" db="EMBL/GenBank/DDBJ databases">
        <title>Evolutionary innovations through gain and loss of genes in the ectomycorrhizal Boletales.</title>
        <authorList>
            <person name="Wu G."/>
            <person name="Miyauchi S."/>
            <person name="Morin E."/>
            <person name="Yang Z.-L."/>
            <person name="Xu J."/>
            <person name="Martin F.M."/>
        </authorList>
    </citation>
    <scope>NUCLEOTIDE SEQUENCE</scope>
    <source>
        <strain evidence="3">BR01</strain>
    </source>
</reference>
<dbReference type="Gene3D" id="3.40.50.1580">
    <property type="entry name" value="Nucleoside phosphorylase domain"/>
    <property type="match status" value="1"/>
</dbReference>
<dbReference type="GO" id="GO:0005829">
    <property type="term" value="C:cytosol"/>
    <property type="evidence" value="ECO:0007669"/>
    <property type="project" value="TreeGrafter"/>
</dbReference>
<feature type="domain" description="Nucleoside phosphorylase" evidence="2">
    <location>
        <begin position="32"/>
        <end position="236"/>
    </location>
</feature>
<protein>
    <submittedName>
        <fullName evidence="3">Purine and uridine phosphorylase</fullName>
    </submittedName>
</protein>